<evidence type="ECO:0000313" key="2">
    <source>
        <dbReference type="Proteomes" id="UP000800093"/>
    </source>
</evidence>
<evidence type="ECO:0000313" key="1">
    <source>
        <dbReference type="EMBL" id="KAF2260442.1"/>
    </source>
</evidence>
<dbReference type="Proteomes" id="UP000800093">
    <property type="component" value="Unassembled WGS sequence"/>
</dbReference>
<dbReference type="EMBL" id="ML986681">
    <property type="protein sequence ID" value="KAF2260442.1"/>
    <property type="molecule type" value="Genomic_DNA"/>
</dbReference>
<sequence length="276" mass="30220">MQDLPSGFGMPPNPGTGLTEALESYCGYRVNMRPFGGGGGAISTPPTSCHRATNKHSSSLDIRHLGMWLTLSPREWRRSAAQAAYLVLPAPPSLSSTIPHCFRPLPPLPFLPLHHAALSLFLLASIVTLSSSSSSGVFYHLTSLGAVSFSGSPYSVSRHPPSQPPRYPFWAFRSRTFTARRRHPVLSRLLQPGPGRWSRFCLPSDWSLPDVPCRTPVIVINACVKCSASAGASRPNMFSTSSTNVPKRAQMTPRRRFWLLTKPCSLSFLTCSACRR</sequence>
<keyword evidence="2" id="KW-1185">Reference proteome</keyword>
<name>A0A9P4MZM4_9PLEO</name>
<comment type="caution">
    <text evidence="1">The sequence shown here is derived from an EMBL/GenBank/DDBJ whole genome shotgun (WGS) entry which is preliminary data.</text>
</comment>
<organism evidence="1 2">
    <name type="scientific">Lojkania enalia</name>
    <dbReference type="NCBI Taxonomy" id="147567"/>
    <lineage>
        <taxon>Eukaryota</taxon>
        <taxon>Fungi</taxon>
        <taxon>Dikarya</taxon>
        <taxon>Ascomycota</taxon>
        <taxon>Pezizomycotina</taxon>
        <taxon>Dothideomycetes</taxon>
        <taxon>Pleosporomycetidae</taxon>
        <taxon>Pleosporales</taxon>
        <taxon>Pleosporales incertae sedis</taxon>
        <taxon>Lojkania</taxon>
    </lineage>
</organism>
<proteinExistence type="predicted"/>
<accession>A0A9P4MZM4</accession>
<dbReference type="AlphaFoldDB" id="A0A9P4MZM4"/>
<reference evidence="2" key="1">
    <citation type="journal article" date="2020" name="Stud. Mycol.">
        <title>101 Dothideomycetes genomes: A test case for predicting lifestyles and emergence of pathogens.</title>
        <authorList>
            <person name="Haridas S."/>
            <person name="Albert R."/>
            <person name="Binder M."/>
            <person name="Bloem J."/>
            <person name="LaButti K."/>
            <person name="Salamov A."/>
            <person name="Andreopoulos B."/>
            <person name="Baker S."/>
            <person name="Barry K."/>
            <person name="Bills G."/>
            <person name="Bluhm B."/>
            <person name="Cannon C."/>
            <person name="Castanera R."/>
            <person name="Culley D."/>
            <person name="Daum C."/>
            <person name="Ezra D."/>
            <person name="Gonzalez J."/>
            <person name="Henrissat B."/>
            <person name="Kuo A."/>
            <person name="Liang C."/>
            <person name="Lipzen A."/>
            <person name="Lutzoni F."/>
            <person name="Magnuson J."/>
            <person name="Mondo S."/>
            <person name="Nolan M."/>
            <person name="Ohm R."/>
            <person name="Pangilinan J."/>
            <person name="Park H.-J."/>
            <person name="Ramirez L."/>
            <person name="Alfaro M."/>
            <person name="Sun H."/>
            <person name="Tritt A."/>
            <person name="Yoshinaga Y."/>
            <person name="Zwiers L.-H."/>
            <person name="Turgeon B."/>
            <person name="Goodwin S."/>
            <person name="Spatafora J."/>
            <person name="Crous P."/>
            <person name="Grigoriev I."/>
        </authorList>
    </citation>
    <scope>NUCLEOTIDE SEQUENCE [LARGE SCALE GENOMIC DNA]</scope>
    <source>
        <strain evidence="2">CBS 304.66</strain>
    </source>
</reference>
<gene>
    <name evidence="1" type="ORF">CC78DRAFT_27256</name>
</gene>
<protein>
    <submittedName>
        <fullName evidence="1">Uncharacterized protein</fullName>
    </submittedName>
</protein>